<feature type="region of interest" description="Disordered" evidence="2">
    <location>
        <begin position="143"/>
        <end position="227"/>
    </location>
</feature>
<feature type="region of interest" description="Disordered" evidence="2">
    <location>
        <begin position="937"/>
        <end position="956"/>
    </location>
</feature>
<dbReference type="PROSITE" id="PS50966">
    <property type="entry name" value="ZF_SWIM"/>
    <property type="match status" value="1"/>
</dbReference>
<keyword evidence="1" id="KW-0862">Zinc</keyword>
<feature type="domain" description="SWIM-type" evidence="3">
    <location>
        <begin position="751"/>
        <end position="804"/>
    </location>
</feature>
<accession>A0A6A4BY37</accession>
<feature type="compositionally biased region" description="Polar residues" evidence="2">
    <location>
        <begin position="977"/>
        <end position="995"/>
    </location>
</feature>
<evidence type="ECO:0000259" key="3">
    <source>
        <dbReference type="PROSITE" id="PS50966"/>
    </source>
</evidence>
<feature type="region of interest" description="Disordered" evidence="2">
    <location>
        <begin position="1"/>
        <end position="48"/>
    </location>
</feature>
<organism evidence="4 5">
    <name type="scientific">Phytophthora rubi</name>
    <dbReference type="NCBI Taxonomy" id="129364"/>
    <lineage>
        <taxon>Eukaryota</taxon>
        <taxon>Sar</taxon>
        <taxon>Stramenopiles</taxon>
        <taxon>Oomycota</taxon>
        <taxon>Peronosporomycetes</taxon>
        <taxon>Peronosporales</taxon>
        <taxon>Peronosporaceae</taxon>
        <taxon>Phytophthora</taxon>
    </lineage>
</organism>
<evidence type="ECO:0000256" key="2">
    <source>
        <dbReference type="SAM" id="MobiDB-lite"/>
    </source>
</evidence>
<dbReference type="InterPro" id="IPR048324">
    <property type="entry name" value="ZSWIM1-3_RNaseH-like"/>
</dbReference>
<dbReference type="Proteomes" id="UP000434957">
    <property type="component" value="Unassembled WGS sequence"/>
</dbReference>
<feature type="non-terminal residue" evidence="4">
    <location>
        <position position="1324"/>
    </location>
</feature>
<dbReference type="GO" id="GO:0008270">
    <property type="term" value="F:zinc ion binding"/>
    <property type="evidence" value="ECO:0007669"/>
    <property type="project" value="UniProtKB-KW"/>
</dbReference>
<protein>
    <recommendedName>
        <fullName evidence="3">SWIM-type domain-containing protein</fullName>
    </recommendedName>
</protein>
<reference evidence="4 5" key="1">
    <citation type="submission" date="2018-08" db="EMBL/GenBank/DDBJ databases">
        <title>Genomic investigation of the strawberry pathogen Phytophthora fragariae indicates pathogenicity is determined by transcriptional variation in three key races.</title>
        <authorList>
            <person name="Adams T.M."/>
            <person name="Armitage A.D."/>
            <person name="Sobczyk M.K."/>
            <person name="Bates H.J."/>
            <person name="Dunwell J.M."/>
            <person name="Nellist C.F."/>
            <person name="Harrison R.J."/>
        </authorList>
    </citation>
    <scope>NUCLEOTIDE SEQUENCE [LARGE SCALE GENOMIC DNA]</scope>
    <source>
        <strain evidence="4 5">SCRP333</strain>
    </source>
</reference>
<proteinExistence type="predicted"/>
<keyword evidence="1" id="KW-0479">Metal-binding</keyword>
<evidence type="ECO:0000313" key="4">
    <source>
        <dbReference type="EMBL" id="KAE9280567.1"/>
    </source>
</evidence>
<dbReference type="PANTHER" id="PTHR31569:SF4">
    <property type="entry name" value="SWIM-TYPE DOMAIN-CONTAINING PROTEIN"/>
    <property type="match status" value="1"/>
</dbReference>
<feature type="compositionally biased region" description="Basic and acidic residues" evidence="2">
    <location>
        <begin position="102"/>
        <end position="114"/>
    </location>
</feature>
<dbReference type="PANTHER" id="PTHR31569">
    <property type="entry name" value="SWIM-TYPE DOMAIN-CONTAINING PROTEIN"/>
    <property type="match status" value="1"/>
</dbReference>
<feature type="compositionally biased region" description="Basic and acidic residues" evidence="2">
    <location>
        <begin position="8"/>
        <end position="40"/>
    </location>
</feature>
<feature type="compositionally biased region" description="Basic and acidic residues" evidence="2">
    <location>
        <begin position="149"/>
        <end position="165"/>
    </location>
</feature>
<dbReference type="InterPro" id="IPR052579">
    <property type="entry name" value="Zinc_finger_SWIM"/>
</dbReference>
<evidence type="ECO:0000313" key="5">
    <source>
        <dbReference type="Proteomes" id="UP000434957"/>
    </source>
</evidence>
<feature type="region of interest" description="Disordered" evidence="2">
    <location>
        <begin position="964"/>
        <end position="1000"/>
    </location>
</feature>
<feature type="compositionally biased region" description="Basic residues" evidence="2">
    <location>
        <begin position="214"/>
        <end position="223"/>
    </location>
</feature>
<comment type="caution">
    <text evidence="4">The sequence shown here is derived from an EMBL/GenBank/DDBJ whole genome shotgun (WGS) entry which is preliminary data.</text>
</comment>
<dbReference type="Pfam" id="PF21056">
    <property type="entry name" value="ZSWIM1-3_RNaseH-like"/>
    <property type="match status" value="1"/>
</dbReference>
<sequence length="1324" mass="149395">AGTLESPPRPDAEVTRAQRDSAEFERARIRDHQRKLRGDNDTILQKLPPLEAQSRGVLEATRAETIARQRRDAQEIRLAMEGRRKLTRSATAMLRNEDGEEEGAHASEQRRNERWEARALREMFDIEPDSDSDGSALAEVFSAFDEADREQSPRGTDDSDYEEKPPPPSDTAADDAYEVQDDEEDREDEDEVESREDDDESEGDNEGDELRSAHQPKLHRNSHQKYDLRMKAAGPRWVYGFKTTFDSWEAFHESFDDFQSQTFQQFSKRTSTSIRLRNKQIRAKDKARKAAGKKARKAVRMVPKEWVTYSKTLVCTHGQPYEPRGTGKRNHDNVRDTKCKARVNARVTSTLSGSWYLRVNATGNHNHNLNKHLWESYAENRTVKDPQLTEDVSVLHKAGANTQGILQYLRERTGKKTTRRDVHNMVQRHKTAEQAGLTDAQRAFAVMEEFCRQHGGNSADILVDSDTNVARVATFQSARMKRLFKAFPEVILVDSTHNTNVNRYKLFSFVVHDVFGKGQYVHHALVDSEHKDNLRRVMEIFKANNPDWAKIQVVTTDKAIHEKDVLREELPDARQRLCQWHVITWLKKQCSRLAPSVKKEVKSLVRLLVYATNKDEYEDAKGAMLELLGGDTSHEFYRTFMANWDNTQDEWVSYKRGNTPHLKNNTNNRIESKWGKIKDVINDSFTIDQLLSTLMTLQDYAEEQYLAEYHRVGSRPSRDCELTRLALQVSPFAFESIAKQHAFATGPNADYKVEIGAQGLSTVTSPRSGTAHEVNTRTNTCNCIFMKTCLLPCRHVMWIVQSPENNIDAGDLPCGGLKQGTCLPLPKERALSGATIYSEAKATAEKIIDRMALQSTPTFRVALKWLQDFCTALHSGHVVNFTEREIPVFSGLSQVSSASGARISQISFADAGPPVGTKATNEEATKVNDNAELENFEECEEGDPKAAHSSGSEAGMTTAVGCDTAERDGSVAPPDRSASQDSTEPTQISTESEIASTEPAKAVTWSFTERPVINGMTKAQRKRAQAKQDRDAALILAAKYRQGKKSKVVALDDVAALLDGPYSMFHSKSMVDALVLPPVDVTGPLSVREFDVGQDIPVIKGIPPLPVVMEAIEAIKLKQNIDLLAYWPDYGYATFDQLDAMASIHEARQRFALVMRTTKWIDEVEWRVADLREPFTDTCNITKNEYKAYVETLNLSVNRVPGECINGHQLLDFRENLWLHTTSILLSLMVLRDTYEDVGIINPSYHDFVLPEQKRRVAAGFGASDPKNKRVIGVIHIDRHWVAFLIDRTIGNGAKKATCFMFDPLQSQRNYTVIQKSVRTVIEG</sequence>
<keyword evidence="1" id="KW-0863">Zinc-finger</keyword>
<dbReference type="EMBL" id="QXFT01004056">
    <property type="protein sequence ID" value="KAE9280567.1"/>
    <property type="molecule type" value="Genomic_DNA"/>
</dbReference>
<feature type="compositionally biased region" description="Acidic residues" evidence="2">
    <location>
        <begin position="172"/>
        <end position="207"/>
    </location>
</feature>
<dbReference type="InterPro" id="IPR007527">
    <property type="entry name" value="Znf_SWIM"/>
</dbReference>
<name>A0A6A4BY37_9STRA</name>
<evidence type="ECO:0000256" key="1">
    <source>
        <dbReference type="PROSITE-ProRule" id="PRU00325"/>
    </source>
</evidence>
<gene>
    <name evidence="4" type="ORF">PR003_g27928</name>
</gene>
<feature type="non-terminal residue" evidence="4">
    <location>
        <position position="1"/>
    </location>
</feature>
<keyword evidence="5" id="KW-1185">Reference proteome</keyword>
<feature type="region of interest" description="Disordered" evidence="2">
    <location>
        <begin position="82"/>
        <end position="114"/>
    </location>
</feature>